<dbReference type="OrthoDB" id="3827557at2759"/>
<feature type="compositionally biased region" description="Polar residues" evidence="1">
    <location>
        <begin position="33"/>
        <end position="42"/>
    </location>
</feature>
<dbReference type="Proteomes" id="UP000265663">
    <property type="component" value="Unassembled WGS sequence"/>
</dbReference>
<organism evidence="2 3">
    <name type="scientific">Pyrenophora seminiperda CCB06</name>
    <dbReference type="NCBI Taxonomy" id="1302712"/>
    <lineage>
        <taxon>Eukaryota</taxon>
        <taxon>Fungi</taxon>
        <taxon>Dikarya</taxon>
        <taxon>Ascomycota</taxon>
        <taxon>Pezizomycotina</taxon>
        <taxon>Dothideomycetes</taxon>
        <taxon>Pleosporomycetidae</taxon>
        <taxon>Pleosporales</taxon>
        <taxon>Pleosporineae</taxon>
        <taxon>Pleosporaceae</taxon>
        <taxon>Pyrenophora</taxon>
    </lineage>
</organism>
<evidence type="ECO:0000313" key="3">
    <source>
        <dbReference type="Proteomes" id="UP000265663"/>
    </source>
</evidence>
<dbReference type="AlphaFoldDB" id="A0A3M7MLC9"/>
<keyword evidence="3" id="KW-1185">Reference proteome</keyword>
<sequence>MQGNFCEWTMRRVLHVGLTRCPMASVGHRRANNEANGISASKPNAGLGRNRRTTSSSGEGPVTECRPARLPGMYKSSVCPTSSLYHQRTNRYHSCRITPQHRDCCKINTMTVPNSYFVPGFGISRAVIQNEIRYHCGPDAIVRPYTFQGRDGFLITTIGPPLTKAQIDDLKLSSLEYEEKQSRIADESNVFVNAPIPINQRIRRST</sequence>
<protein>
    <submittedName>
        <fullName evidence="2">Transcription factor</fullName>
    </submittedName>
</protein>
<dbReference type="EMBL" id="KE747844">
    <property type="protein sequence ID" value="RMZ74699.1"/>
    <property type="molecule type" value="Genomic_DNA"/>
</dbReference>
<name>A0A3M7MLC9_9PLEO</name>
<gene>
    <name evidence="2" type="ORF">GMOD_00003773</name>
</gene>
<feature type="region of interest" description="Disordered" evidence="1">
    <location>
        <begin position="32"/>
        <end position="66"/>
    </location>
</feature>
<proteinExistence type="predicted"/>
<dbReference type="PANTHER" id="PTHR39609:SF2">
    <property type="entry name" value="TRANSCRIPTION FACTOR RFEG"/>
    <property type="match status" value="1"/>
</dbReference>
<evidence type="ECO:0000313" key="2">
    <source>
        <dbReference type="EMBL" id="RMZ74699.1"/>
    </source>
</evidence>
<dbReference type="PANTHER" id="PTHR39609">
    <property type="entry name" value="RFEG-RELATED"/>
    <property type="match status" value="1"/>
</dbReference>
<reference evidence="2 3" key="1">
    <citation type="journal article" date="2014" name="PLoS ONE">
        <title>De novo Genome Assembly of the Fungal Plant Pathogen Pyrenophora semeniperda.</title>
        <authorList>
            <person name="Soliai M.M."/>
            <person name="Meyer S.E."/>
            <person name="Udall J.A."/>
            <person name="Elzinga D.E."/>
            <person name="Hermansen R.A."/>
            <person name="Bodily P.M."/>
            <person name="Hart A.A."/>
            <person name="Coleman C.E."/>
        </authorList>
    </citation>
    <scope>NUCLEOTIDE SEQUENCE [LARGE SCALE GENOMIC DNA]</scope>
    <source>
        <strain evidence="2 3">CCB06</strain>
        <tissue evidence="2">Mycelium</tissue>
    </source>
</reference>
<evidence type="ECO:0000256" key="1">
    <source>
        <dbReference type="SAM" id="MobiDB-lite"/>
    </source>
</evidence>
<accession>A0A3M7MLC9</accession>